<dbReference type="SUPFAM" id="SSF47928">
    <property type="entry name" value="N-terminal domain of the delta subunit of the F1F0-ATP synthase"/>
    <property type="match status" value="1"/>
</dbReference>
<comment type="subcellular location">
    <subcellularLocation>
        <location evidence="7">Cell membrane</location>
        <topology evidence="7">Peripheral membrane protein</topology>
    </subcellularLocation>
    <subcellularLocation>
        <location evidence="1">Membrane</location>
    </subcellularLocation>
</comment>
<comment type="function">
    <text evidence="7">This protein is part of the stalk that links CF(0) to CF(1). It either transmits conformational changes from CF(0) to CF(1) or is implicated in proton conduction.</text>
</comment>
<evidence type="ECO:0000256" key="5">
    <source>
        <dbReference type="ARBA" id="ARBA00023136"/>
    </source>
</evidence>
<protein>
    <recommendedName>
        <fullName evidence="7">ATP synthase subunit delta</fullName>
    </recommendedName>
    <alternativeName>
        <fullName evidence="7">ATP synthase F(1) sector subunit delta</fullName>
    </alternativeName>
    <alternativeName>
        <fullName evidence="7">F-type ATPase subunit delta</fullName>
        <shortName evidence="7">F-ATPase subunit delta</shortName>
    </alternativeName>
</protein>
<dbReference type="AlphaFoldDB" id="A0A917E448"/>
<dbReference type="GO" id="GO:0046933">
    <property type="term" value="F:proton-transporting ATP synthase activity, rotational mechanism"/>
    <property type="evidence" value="ECO:0007669"/>
    <property type="project" value="UniProtKB-UniRule"/>
</dbReference>
<gene>
    <name evidence="7 8" type="primary">atpH</name>
    <name evidence="8" type="ORF">GCM10010831_00830</name>
</gene>
<dbReference type="Gene3D" id="1.10.520.20">
    <property type="entry name" value="N-terminal domain of the delta subunit of the F1F0-ATP synthase"/>
    <property type="match status" value="1"/>
</dbReference>
<dbReference type="Proteomes" id="UP000599688">
    <property type="component" value="Unassembled WGS sequence"/>
</dbReference>
<evidence type="ECO:0000256" key="6">
    <source>
        <dbReference type="ARBA" id="ARBA00023310"/>
    </source>
</evidence>
<dbReference type="NCBIfam" id="TIGR01145">
    <property type="entry name" value="ATP_synt_delta"/>
    <property type="match status" value="1"/>
</dbReference>
<comment type="function">
    <text evidence="7">F(1)F(0) ATP synthase produces ATP from ADP in the presence of a proton or sodium gradient. F-type ATPases consist of two structural domains, F(1) containing the extramembraneous catalytic core and F(0) containing the membrane proton channel, linked together by a central stalk and a peripheral stalk. During catalysis, ATP synthesis in the catalytic domain of F(1) is coupled via a rotary mechanism of the central stalk subunits to proton translocation.</text>
</comment>
<keyword evidence="5 7" id="KW-0472">Membrane</keyword>
<evidence type="ECO:0000256" key="7">
    <source>
        <dbReference type="HAMAP-Rule" id="MF_01416"/>
    </source>
</evidence>
<dbReference type="InterPro" id="IPR026015">
    <property type="entry name" value="ATP_synth_OSCP/delta_N_sf"/>
</dbReference>
<keyword evidence="2 7" id="KW-0813">Transport</keyword>
<keyword evidence="6 7" id="KW-0066">ATP synthesis</keyword>
<organism evidence="8 9">
    <name type="scientific">Psychroflexus salis</name>
    <dbReference type="NCBI Taxonomy" id="1526574"/>
    <lineage>
        <taxon>Bacteria</taxon>
        <taxon>Pseudomonadati</taxon>
        <taxon>Bacteroidota</taxon>
        <taxon>Flavobacteriia</taxon>
        <taxon>Flavobacteriales</taxon>
        <taxon>Flavobacteriaceae</taxon>
        <taxon>Psychroflexus</taxon>
    </lineage>
</organism>
<dbReference type="GO" id="GO:0045259">
    <property type="term" value="C:proton-transporting ATP synthase complex"/>
    <property type="evidence" value="ECO:0007669"/>
    <property type="project" value="UniProtKB-KW"/>
</dbReference>
<keyword evidence="3 7" id="KW-0375">Hydrogen ion transport</keyword>
<comment type="caution">
    <text evidence="8">The sequence shown here is derived from an EMBL/GenBank/DDBJ whole genome shotgun (WGS) entry which is preliminary data.</text>
</comment>
<evidence type="ECO:0000313" key="9">
    <source>
        <dbReference type="Proteomes" id="UP000599688"/>
    </source>
</evidence>
<evidence type="ECO:0000256" key="4">
    <source>
        <dbReference type="ARBA" id="ARBA00023065"/>
    </source>
</evidence>
<keyword evidence="7" id="KW-1003">Cell membrane</keyword>
<proteinExistence type="inferred from homology"/>
<sequence length="177" mass="19670">MSKSAANRYAKALFSISEEEQSTQLIFEDMQFIVATMAAHKSLRTVLASPIIEAEKKLDVVQAVFKSLQDQSLKLMEVLTVNRRIQLLGLVAQSFVEIVELANNIQHADVTTAVALSLDQEKEIQAKIKELTGAEAELSTHVNPDLLGGFVLNLKDFQYDASVATQLQKLKRELINQ</sequence>
<dbReference type="RefSeq" id="WP_188404783.1">
    <property type="nucleotide sequence ID" value="NZ_BMGL01000001.1"/>
</dbReference>
<name>A0A917E448_9FLAO</name>
<evidence type="ECO:0000256" key="3">
    <source>
        <dbReference type="ARBA" id="ARBA00022781"/>
    </source>
</evidence>
<dbReference type="HAMAP" id="MF_01416">
    <property type="entry name" value="ATP_synth_delta_bact"/>
    <property type="match status" value="1"/>
</dbReference>
<dbReference type="InterPro" id="IPR000711">
    <property type="entry name" value="ATPase_OSCP/dsu"/>
</dbReference>
<dbReference type="EMBL" id="BMGL01000001">
    <property type="protein sequence ID" value="GGE02933.1"/>
    <property type="molecule type" value="Genomic_DNA"/>
</dbReference>
<reference evidence="8 9" key="1">
    <citation type="journal article" date="2014" name="Int. J. Syst. Evol. Microbiol.">
        <title>Complete genome sequence of Corynebacterium casei LMG S-19264T (=DSM 44701T), isolated from a smear-ripened cheese.</title>
        <authorList>
            <consortium name="US DOE Joint Genome Institute (JGI-PGF)"/>
            <person name="Walter F."/>
            <person name="Albersmeier A."/>
            <person name="Kalinowski J."/>
            <person name="Ruckert C."/>
        </authorList>
    </citation>
    <scope>NUCLEOTIDE SEQUENCE [LARGE SCALE GENOMIC DNA]</scope>
    <source>
        <strain evidence="8 9">CGMCC 1.12925</strain>
    </source>
</reference>
<keyword evidence="7" id="KW-0139">CF(1)</keyword>
<comment type="similarity">
    <text evidence="7">Belongs to the ATPase delta chain family.</text>
</comment>
<keyword evidence="4 7" id="KW-0406">Ion transport</keyword>
<accession>A0A917E448</accession>
<dbReference type="PANTHER" id="PTHR11910">
    <property type="entry name" value="ATP SYNTHASE DELTA CHAIN"/>
    <property type="match status" value="1"/>
</dbReference>
<dbReference type="Pfam" id="PF00213">
    <property type="entry name" value="OSCP"/>
    <property type="match status" value="1"/>
</dbReference>
<dbReference type="GO" id="GO:0005886">
    <property type="term" value="C:plasma membrane"/>
    <property type="evidence" value="ECO:0007669"/>
    <property type="project" value="UniProtKB-SubCell"/>
</dbReference>
<evidence type="ECO:0000313" key="8">
    <source>
        <dbReference type="EMBL" id="GGE02933.1"/>
    </source>
</evidence>
<dbReference type="PRINTS" id="PR00125">
    <property type="entry name" value="ATPASEDELTA"/>
</dbReference>
<keyword evidence="9" id="KW-1185">Reference proteome</keyword>
<evidence type="ECO:0000256" key="1">
    <source>
        <dbReference type="ARBA" id="ARBA00004370"/>
    </source>
</evidence>
<evidence type="ECO:0000256" key="2">
    <source>
        <dbReference type="ARBA" id="ARBA00022448"/>
    </source>
</evidence>